<comment type="similarity">
    <text evidence="1">Belongs to the CutA family.</text>
</comment>
<dbReference type="Gene3D" id="3.30.70.120">
    <property type="match status" value="1"/>
</dbReference>
<name>A0A7G3G6S1_9NEIS</name>
<accession>A0A7G3G6S1</accession>
<organism evidence="2 3">
    <name type="scientific">Iodobacter fluviatilis</name>
    <dbReference type="NCBI Taxonomy" id="537"/>
    <lineage>
        <taxon>Bacteria</taxon>
        <taxon>Pseudomonadati</taxon>
        <taxon>Pseudomonadota</taxon>
        <taxon>Betaproteobacteria</taxon>
        <taxon>Neisseriales</taxon>
        <taxon>Chitinibacteraceae</taxon>
        <taxon>Iodobacter</taxon>
    </lineage>
</organism>
<dbReference type="InterPro" id="IPR004323">
    <property type="entry name" value="Ion_tolerance_CutA"/>
</dbReference>
<dbReference type="PANTHER" id="PTHR23419:SF8">
    <property type="entry name" value="FI09726P"/>
    <property type="match status" value="1"/>
</dbReference>
<reference evidence="2 3" key="1">
    <citation type="submission" date="2018-01" db="EMBL/GenBank/DDBJ databases">
        <title>Genome sequence of Iodobacter sp. strain PCH194 isolated from Indian Trans-Himalaya.</title>
        <authorList>
            <person name="Kumar V."/>
            <person name="Thakur V."/>
            <person name="Kumar S."/>
            <person name="Singh D."/>
        </authorList>
    </citation>
    <scope>NUCLEOTIDE SEQUENCE [LARGE SCALE GENOMIC DNA]</scope>
    <source>
        <strain evidence="2 3">PCH194</strain>
    </source>
</reference>
<dbReference type="EMBL" id="CP025781">
    <property type="protein sequence ID" value="QBC42976.1"/>
    <property type="molecule type" value="Genomic_DNA"/>
</dbReference>
<dbReference type="GO" id="GO:0005507">
    <property type="term" value="F:copper ion binding"/>
    <property type="evidence" value="ECO:0007669"/>
    <property type="project" value="TreeGrafter"/>
</dbReference>
<dbReference type="KEGG" id="ifl:C1H71_05025"/>
<evidence type="ECO:0000313" key="3">
    <source>
        <dbReference type="Proteomes" id="UP000515917"/>
    </source>
</evidence>
<dbReference type="Pfam" id="PF03091">
    <property type="entry name" value="CutA1"/>
    <property type="match status" value="1"/>
</dbReference>
<dbReference type="Proteomes" id="UP000515917">
    <property type="component" value="Chromosome"/>
</dbReference>
<dbReference type="AlphaFoldDB" id="A0A7G3G6S1"/>
<dbReference type="GO" id="GO:0010038">
    <property type="term" value="P:response to metal ion"/>
    <property type="evidence" value="ECO:0007669"/>
    <property type="project" value="InterPro"/>
</dbReference>
<sequence>MSTPNNILIVLCNCPDEDVANRLASGVVAARLAACVNQLAPVQSTYLWNERIESTREVPLLIKTTQTAYPALEAWLAAHHPYEVAEIIALSLTAGLPAYLNWVQDSVGSKEAIE</sequence>
<dbReference type="InterPro" id="IPR015867">
    <property type="entry name" value="N-reg_PII/ATP_PRibTrfase_C"/>
</dbReference>
<dbReference type="SUPFAM" id="SSF54913">
    <property type="entry name" value="GlnB-like"/>
    <property type="match status" value="1"/>
</dbReference>
<proteinExistence type="inferred from homology"/>
<gene>
    <name evidence="2" type="ORF">C1H71_05025</name>
</gene>
<protein>
    <submittedName>
        <fullName evidence="2">Divalent-cation tolerance protein CutA</fullName>
    </submittedName>
</protein>
<dbReference type="RefSeq" id="WP_130105587.1">
    <property type="nucleotide sequence ID" value="NZ_CP025781.1"/>
</dbReference>
<evidence type="ECO:0000313" key="2">
    <source>
        <dbReference type="EMBL" id="QBC42976.1"/>
    </source>
</evidence>
<dbReference type="PANTHER" id="PTHR23419">
    <property type="entry name" value="DIVALENT CATION TOLERANCE CUTA-RELATED"/>
    <property type="match status" value="1"/>
</dbReference>
<dbReference type="InterPro" id="IPR011322">
    <property type="entry name" value="N-reg_PII-like_a/b"/>
</dbReference>
<keyword evidence="3" id="KW-1185">Reference proteome</keyword>
<evidence type="ECO:0000256" key="1">
    <source>
        <dbReference type="ARBA" id="ARBA00010169"/>
    </source>
</evidence>